<feature type="region of interest" description="Disordered" evidence="3">
    <location>
        <begin position="425"/>
        <end position="485"/>
    </location>
</feature>
<evidence type="ECO:0000259" key="4">
    <source>
        <dbReference type="PROSITE" id="PS50067"/>
    </source>
</evidence>
<dbReference type="InterPro" id="IPR027640">
    <property type="entry name" value="Kinesin-like_fam"/>
</dbReference>
<feature type="compositionally biased region" description="Basic and acidic residues" evidence="3">
    <location>
        <begin position="425"/>
        <end position="434"/>
    </location>
</feature>
<keyword evidence="6" id="KW-1185">Reference proteome</keyword>
<name>A0ABQ4X3X4_9ASTR</name>
<comment type="similarity">
    <text evidence="2">Belongs to the TRAFAC class myosin-kinesin ATPase superfamily. Kinesin family.</text>
</comment>
<organism evidence="5 6">
    <name type="scientific">Tanacetum coccineum</name>
    <dbReference type="NCBI Taxonomy" id="301880"/>
    <lineage>
        <taxon>Eukaryota</taxon>
        <taxon>Viridiplantae</taxon>
        <taxon>Streptophyta</taxon>
        <taxon>Embryophyta</taxon>
        <taxon>Tracheophyta</taxon>
        <taxon>Spermatophyta</taxon>
        <taxon>Magnoliopsida</taxon>
        <taxon>eudicotyledons</taxon>
        <taxon>Gunneridae</taxon>
        <taxon>Pentapetalae</taxon>
        <taxon>asterids</taxon>
        <taxon>campanulids</taxon>
        <taxon>Asterales</taxon>
        <taxon>Asteraceae</taxon>
        <taxon>Asteroideae</taxon>
        <taxon>Anthemideae</taxon>
        <taxon>Anthemidinae</taxon>
        <taxon>Tanacetum</taxon>
    </lineage>
</organism>
<comment type="caution">
    <text evidence="2">Lacks conserved residue(s) required for the propagation of feature annotation.</text>
</comment>
<feature type="compositionally biased region" description="Basic residues" evidence="3">
    <location>
        <begin position="317"/>
        <end position="343"/>
    </location>
</feature>
<feature type="compositionally biased region" description="Acidic residues" evidence="3">
    <location>
        <begin position="435"/>
        <end position="455"/>
    </location>
</feature>
<evidence type="ECO:0000256" key="2">
    <source>
        <dbReference type="PROSITE-ProRule" id="PRU00283"/>
    </source>
</evidence>
<evidence type="ECO:0000313" key="5">
    <source>
        <dbReference type="EMBL" id="GJS59859.1"/>
    </source>
</evidence>
<gene>
    <name evidence="5" type="ORF">Tco_0654643</name>
</gene>
<dbReference type="InterPro" id="IPR036961">
    <property type="entry name" value="Kinesin_motor_dom_sf"/>
</dbReference>
<dbReference type="PANTHER" id="PTHR47968">
    <property type="entry name" value="CENTROMERE PROTEIN E"/>
    <property type="match status" value="1"/>
</dbReference>
<sequence>MKLTLFEQELQRARQQGHLHFKFRRTISVNEWKWYEHLHIIDVEGSESSKTMTTGIRRKKGSYINKSLLTLGTFIYKRTDCKAAHITYRDSKLKRLLQSSLISPANRLQIRKCNLRISPTLKSKEPTIQVVLDALKLSSFYNAFEITTDVPEIYMQEFWVTASRHHSLLCFKMNGKSHTVNIDNFRDMLEICPKLPGQKFKDPPLEEENLSSIRDLGHTGEIKFLFDVNNKNVDYVYLLWEDLVYQVENKNSKKNNDMYYPRFTKVITYGAILPQPLTNQAILEFEAYMTYHAYATGEKIPKPKYVKNKADSESSPKKKSAQASKGKRIKTSTKLAKPVKKKQPAATSKEKGLNVLFEVAFSEAEHIKLATKRSLIQTHSSHASGSSADEGTGVILGVPDVPTYNFNDEQISWKSSDEDDVDEVHMNVNDHNDDNADNEGDDDNEQTELENDDDDLVHPKLSTFDENERQDKEDKEEEWSDDEAYDDKTQGVNFEDRVKALEDNFLKFQQTNQFAVAVSSIPSIVDTYLANKIYEAIKTAVQLQSDRLRDEAQAKNENFINTLDENMRKIIKKQVNEQVKEQVSKILPKIKKFINNQLEAEVLTRSSNQAKTSHVVAANLSELELKKILIDKMKNNKSIDRSIQQKTLYKALVDAYETDKDIFETYGDTVTFKRRQDDEDNSNHYRKPTKFKDSRNG</sequence>
<accession>A0ABQ4X3X4</accession>
<dbReference type="EMBL" id="BQNB010009179">
    <property type="protein sequence ID" value="GJS59859.1"/>
    <property type="molecule type" value="Genomic_DNA"/>
</dbReference>
<dbReference type="Gene3D" id="3.40.850.10">
    <property type="entry name" value="Kinesin motor domain"/>
    <property type="match status" value="1"/>
</dbReference>
<dbReference type="Proteomes" id="UP001151760">
    <property type="component" value="Unassembled WGS sequence"/>
</dbReference>
<feature type="compositionally biased region" description="Acidic residues" evidence="3">
    <location>
        <begin position="474"/>
        <end position="485"/>
    </location>
</feature>
<reference evidence="5" key="1">
    <citation type="journal article" date="2022" name="Int. J. Mol. Sci.">
        <title>Draft Genome of Tanacetum Coccineum: Genomic Comparison of Closely Related Tanacetum-Family Plants.</title>
        <authorList>
            <person name="Yamashiro T."/>
            <person name="Shiraishi A."/>
            <person name="Nakayama K."/>
            <person name="Satake H."/>
        </authorList>
    </citation>
    <scope>NUCLEOTIDE SEQUENCE</scope>
</reference>
<comment type="caution">
    <text evidence="5">The sequence shown here is derived from an EMBL/GenBank/DDBJ whole genome shotgun (WGS) entry which is preliminary data.</text>
</comment>
<dbReference type="Pfam" id="PF00225">
    <property type="entry name" value="Kinesin"/>
    <property type="match status" value="1"/>
</dbReference>
<dbReference type="InterPro" id="IPR001752">
    <property type="entry name" value="Kinesin_motor_dom"/>
</dbReference>
<feature type="region of interest" description="Disordered" evidence="3">
    <location>
        <begin position="306"/>
        <end position="348"/>
    </location>
</feature>
<protein>
    <submittedName>
        <fullName evidence="5">Retrovirus-related pol polyprotein from transposon TNT 1-94</fullName>
    </submittedName>
</protein>
<feature type="domain" description="Kinesin motor" evidence="4">
    <location>
        <begin position="1"/>
        <end position="140"/>
    </location>
</feature>
<keyword evidence="1" id="KW-0505">Motor protein</keyword>
<dbReference type="SUPFAM" id="SSF52540">
    <property type="entry name" value="P-loop containing nucleoside triphosphate hydrolases"/>
    <property type="match status" value="1"/>
</dbReference>
<dbReference type="InterPro" id="IPR027417">
    <property type="entry name" value="P-loop_NTPase"/>
</dbReference>
<evidence type="ECO:0000256" key="3">
    <source>
        <dbReference type="SAM" id="MobiDB-lite"/>
    </source>
</evidence>
<dbReference type="PROSITE" id="PS50067">
    <property type="entry name" value="KINESIN_MOTOR_2"/>
    <property type="match status" value="1"/>
</dbReference>
<proteinExistence type="inferred from homology"/>
<evidence type="ECO:0000256" key="1">
    <source>
        <dbReference type="ARBA" id="ARBA00023175"/>
    </source>
</evidence>
<dbReference type="PANTHER" id="PTHR47968:SF33">
    <property type="entry name" value="KINESIN-LIKE PROTEIN KIN-7C, MITOCHONDRIAL ISOFORM X1"/>
    <property type="match status" value="1"/>
</dbReference>
<feature type="region of interest" description="Disordered" evidence="3">
    <location>
        <begin position="677"/>
        <end position="697"/>
    </location>
</feature>
<reference evidence="5" key="2">
    <citation type="submission" date="2022-01" db="EMBL/GenBank/DDBJ databases">
        <authorList>
            <person name="Yamashiro T."/>
            <person name="Shiraishi A."/>
            <person name="Satake H."/>
            <person name="Nakayama K."/>
        </authorList>
    </citation>
    <scope>NUCLEOTIDE SEQUENCE</scope>
</reference>
<evidence type="ECO:0000313" key="6">
    <source>
        <dbReference type="Proteomes" id="UP001151760"/>
    </source>
</evidence>